<protein>
    <submittedName>
        <fullName evidence="1">Enoyl-CoA hydratase/isomerase family protein</fullName>
    </submittedName>
</protein>
<dbReference type="PANTHER" id="PTHR11941">
    <property type="entry name" value="ENOYL-COA HYDRATASE-RELATED"/>
    <property type="match status" value="1"/>
</dbReference>
<dbReference type="CDD" id="cd06558">
    <property type="entry name" value="crotonase-like"/>
    <property type="match status" value="1"/>
</dbReference>
<dbReference type="GO" id="GO:0006635">
    <property type="term" value="P:fatty acid beta-oxidation"/>
    <property type="evidence" value="ECO:0007669"/>
    <property type="project" value="TreeGrafter"/>
</dbReference>
<comment type="caution">
    <text evidence="1">The sequence shown here is derived from an EMBL/GenBank/DDBJ whole genome shotgun (WGS) entry which is preliminary data.</text>
</comment>
<sequence>MSVVKWEVDGTVGVIVMDNGENRMNRKYVDGMLKAFDEIEADPEIKGVVITSSDQKSWSQGIDLEWMMGRLAENDMQGIKDFLYGLNALFKRVLLFPAPVIAAINGHAAAGGAILSCACDFRFMRGDRGYFFFPEIDIGIPFLPGMIAFSKKAFPYHKFEEAMLTGRRFTAEELERYNVIMKACPDRDSVLVEAIAYAKTFNKGRGIFGVMKERMNAAMAAVIDNEDPEYIESGKLMVEG</sequence>
<accession>A0A9D8KEE0</accession>
<dbReference type="PANTHER" id="PTHR11941:SF75">
    <property type="entry name" value="ENOYL-COA HYDRATASE_ISOMERASE FAMILY PROTEIN"/>
    <property type="match status" value="1"/>
</dbReference>
<dbReference type="AlphaFoldDB" id="A0A9D8KEE0"/>
<dbReference type="Gene3D" id="3.90.226.10">
    <property type="entry name" value="2-enoyl-CoA Hydratase, Chain A, domain 1"/>
    <property type="match status" value="1"/>
</dbReference>
<dbReference type="InterPro" id="IPR001753">
    <property type="entry name" value="Enoyl-CoA_hydra/iso"/>
</dbReference>
<dbReference type="SUPFAM" id="SSF52096">
    <property type="entry name" value="ClpP/crotonase"/>
    <property type="match status" value="1"/>
</dbReference>
<gene>
    <name evidence="1" type="ORF">JW984_02900</name>
</gene>
<reference evidence="1" key="2">
    <citation type="submission" date="2021-01" db="EMBL/GenBank/DDBJ databases">
        <authorList>
            <person name="Hahn C.R."/>
            <person name="Youssef N.H."/>
            <person name="Elshahed M."/>
        </authorList>
    </citation>
    <scope>NUCLEOTIDE SEQUENCE</scope>
    <source>
        <strain evidence="1">Zod_Metabat.24</strain>
    </source>
</reference>
<dbReference type="InterPro" id="IPR029045">
    <property type="entry name" value="ClpP/crotonase-like_dom_sf"/>
</dbReference>
<dbReference type="GO" id="GO:0004165">
    <property type="term" value="F:delta(3)-delta(2)-enoyl-CoA isomerase activity"/>
    <property type="evidence" value="ECO:0007669"/>
    <property type="project" value="TreeGrafter"/>
</dbReference>
<organism evidence="1 2">
    <name type="scientific">Candidatus Zymogenus saltonus</name>
    <dbReference type="NCBI Taxonomy" id="2844893"/>
    <lineage>
        <taxon>Bacteria</taxon>
        <taxon>Deltaproteobacteria</taxon>
        <taxon>Candidatus Zymogenia</taxon>
        <taxon>Candidatus Zymogeniales</taxon>
        <taxon>Candidatus Zymogenaceae</taxon>
        <taxon>Candidatus Zymogenus</taxon>
    </lineage>
</organism>
<dbReference type="Pfam" id="PF00378">
    <property type="entry name" value="ECH_1"/>
    <property type="match status" value="1"/>
</dbReference>
<reference evidence="1" key="1">
    <citation type="journal article" date="2021" name="Environ. Microbiol.">
        <title>Genomic characterization of three novel Desulfobacterota classes expand the metabolic and phylogenetic diversity of the phylum.</title>
        <authorList>
            <person name="Murphy C.L."/>
            <person name="Biggerstaff J."/>
            <person name="Eichhorn A."/>
            <person name="Ewing E."/>
            <person name="Shahan R."/>
            <person name="Soriano D."/>
            <person name="Stewart S."/>
            <person name="VanMol K."/>
            <person name="Walker R."/>
            <person name="Walters P."/>
            <person name="Elshahed M.S."/>
            <person name="Youssef N.H."/>
        </authorList>
    </citation>
    <scope>NUCLEOTIDE SEQUENCE</scope>
    <source>
        <strain evidence="1">Zod_Metabat.24</strain>
    </source>
</reference>
<dbReference type="EMBL" id="JAFGIX010000014">
    <property type="protein sequence ID" value="MBN1572126.1"/>
    <property type="molecule type" value="Genomic_DNA"/>
</dbReference>
<evidence type="ECO:0000313" key="2">
    <source>
        <dbReference type="Proteomes" id="UP000809273"/>
    </source>
</evidence>
<dbReference type="Proteomes" id="UP000809273">
    <property type="component" value="Unassembled WGS sequence"/>
</dbReference>
<name>A0A9D8KEE0_9DELT</name>
<proteinExistence type="predicted"/>
<evidence type="ECO:0000313" key="1">
    <source>
        <dbReference type="EMBL" id="MBN1572126.1"/>
    </source>
</evidence>